<sequence length="116" mass="13353">MGDNNSDNSNVGTLGNDKIRKMGDHNRLPNRILNNRIYNNPACDDKFSNHDVLIVGEGMNNKNQDYWIHGKYREFTVGQRSGEKMVMLRNRQNQCGIAAAASYPLYNINRYYKVPE</sequence>
<protein>
    <submittedName>
        <fullName evidence="6">Pept_C1 domain-containing protein</fullName>
    </submittedName>
</protein>
<dbReference type="GO" id="GO:0006508">
    <property type="term" value="P:proteolysis"/>
    <property type="evidence" value="ECO:0007669"/>
    <property type="project" value="InterPro"/>
</dbReference>
<organism evidence="4 6">
    <name type="scientific">Dracunculus medinensis</name>
    <name type="common">Guinea worm</name>
    <dbReference type="NCBI Taxonomy" id="318479"/>
    <lineage>
        <taxon>Eukaryota</taxon>
        <taxon>Metazoa</taxon>
        <taxon>Ecdysozoa</taxon>
        <taxon>Nematoda</taxon>
        <taxon>Chromadorea</taxon>
        <taxon>Rhabditida</taxon>
        <taxon>Spirurina</taxon>
        <taxon>Dracunculoidea</taxon>
        <taxon>Dracunculidae</taxon>
        <taxon>Dracunculus</taxon>
    </lineage>
</organism>
<dbReference type="InterPro" id="IPR038765">
    <property type="entry name" value="Papain-like_cys_pep_sf"/>
</dbReference>
<dbReference type="Pfam" id="PF00112">
    <property type="entry name" value="Peptidase_C1"/>
    <property type="match status" value="1"/>
</dbReference>
<accession>A0A0N4UM07</accession>
<dbReference type="AlphaFoldDB" id="A0A0N4UM07"/>
<dbReference type="EMBL" id="UYYG01000076">
    <property type="protein sequence ID" value="VDN52745.1"/>
    <property type="molecule type" value="Genomic_DNA"/>
</dbReference>
<name>A0A0N4UM07_DRAME</name>
<dbReference type="Proteomes" id="UP000038040">
    <property type="component" value="Unplaced"/>
</dbReference>
<reference evidence="3 5" key="2">
    <citation type="submission" date="2018-11" db="EMBL/GenBank/DDBJ databases">
        <authorList>
            <consortium name="Pathogen Informatics"/>
        </authorList>
    </citation>
    <scope>NUCLEOTIDE SEQUENCE [LARGE SCALE GENOMIC DNA]</scope>
</reference>
<dbReference type="InterPro" id="IPR000668">
    <property type="entry name" value="Peptidase_C1A_C"/>
</dbReference>
<dbReference type="Gene3D" id="3.90.70.10">
    <property type="entry name" value="Cysteine proteinases"/>
    <property type="match status" value="1"/>
</dbReference>
<reference evidence="6" key="1">
    <citation type="submission" date="2017-02" db="UniProtKB">
        <authorList>
            <consortium name="WormBaseParasite"/>
        </authorList>
    </citation>
    <scope>IDENTIFICATION</scope>
</reference>
<dbReference type="SUPFAM" id="SSF54001">
    <property type="entry name" value="Cysteine proteinases"/>
    <property type="match status" value="1"/>
</dbReference>
<feature type="compositionally biased region" description="Polar residues" evidence="1">
    <location>
        <begin position="1"/>
        <end position="13"/>
    </location>
</feature>
<evidence type="ECO:0000259" key="2">
    <source>
        <dbReference type="Pfam" id="PF00112"/>
    </source>
</evidence>
<gene>
    <name evidence="3" type="ORF">DME_LOCUS2718</name>
</gene>
<evidence type="ECO:0000313" key="4">
    <source>
        <dbReference type="Proteomes" id="UP000038040"/>
    </source>
</evidence>
<dbReference type="GO" id="GO:0008234">
    <property type="term" value="F:cysteine-type peptidase activity"/>
    <property type="evidence" value="ECO:0007669"/>
    <property type="project" value="InterPro"/>
</dbReference>
<feature type="domain" description="Peptidase C1A papain C-terminal" evidence="2">
    <location>
        <begin position="36"/>
        <end position="104"/>
    </location>
</feature>
<proteinExistence type="predicted"/>
<evidence type="ECO:0000313" key="6">
    <source>
        <dbReference type="WBParaSite" id="DME_0000885801-mRNA-1"/>
    </source>
</evidence>
<evidence type="ECO:0000256" key="1">
    <source>
        <dbReference type="SAM" id="MobiDB-lite"/>
    </source>
</evidence>
<dbReference type="Proteomes" id="UP000274756">
    <property type="component" value="Unassembled WGS sequence"/>
</dbReference>
<dbReference type="STRING" id="318479.A0A0N4UM07"/>
<evidence type="ECO:0000313" key="5">
    <source>
        <dbReference type="Proteomes" id="UP000274756"/>
    </source>
</evidence>
<evidence type="ECO:0000313" key="3">
    <source>
        <dbReference type="EMBL" id="VDN52745.1"/>
    </source>
</evidence>
<keyword evidence="5" id="KW-1185">Reference proteome</keyword>
<dbReference type="WBParaSite" id="DME_0000885801-mRNA-1">
    <property type="protein sequence ID" value="DME_0000885801-mRNA-1"/>
    <property type="gene ID" value="DME_0000885801"/>
</dbReference>
<feature type="region of interest" description="Disordered" evidence="1">
    <location>
        <begin position="1"/>
        <end position="25"/>
    </location>
</feature>